<feature type="transmembrane region" description="Helical" evidence="1">
    <location>
        <begin position="6"/>
        <end position="24"/>
    </location>
</feature>
<keyword evidence="3" id="KW-1185">Reference proteome</keyword>
<dbReference type="RefSeq" id="WP_407882453.1">
    <property type="nucleotide sequence ID" value="NZ_BQXO01000001.1"/>
</dbReference>
<keyword evidence="1" id="KW-1133">Transmembrane helix</keyword>
<organism evidence="2 3">
    <name type="scientific">Furfurilactobacillus curtus</name>
    <dbReference type="NCBI Taxonomy" id="1746200"/>
    <lineage>
        <taxon>Bacteria</taxon>
        <taxon>Bacillati</taxon>
        <taxon>Bacillota</taxon>
        <taxon>Bacilli</taxon>
        <taxon>Lactobacillales</taxon>
        <taxon>Lactobacillaceae</taxon>
        <taxon>Furfurilactobacillus</taxon>
    </lineage>
</organism>
<evidence type="ECO:0000313" key="2">
    <source>
        <dbReference type="EMBL" id="GKT05200.1"/>
    </source>
</evidence>
<gene>
    <name evidence="2" type="ORF">JCM31185_04890</name>
</gene>
<accession>A0ABQ5JM43</accession>
<keyword evidence="1" id="KW-0812">Transmembrane</keyword>
<dbReference type="EMBL" id="BQXO01000001">
    <property type="protein sequence ID" value="GKT05200.1"/>
    <property type="molecule type" value="Genomic_DNA"/>
</dbReference>
<name>A0ABQ5JM43_9LACO</name>
<sequence length="178" mass="20270">MATLTLLVTIIIGLVLAYLVYHYIHRLIIRRATAIVRNDAQQVTDQAMRNVLKQLVSEGWLASDQQTFTKSETVADVWGRGVMDFEYELPDGELTAAQLPNLRRPVNNALGEYALANHIKRVKTDQPTFVVTDLWLFEQRLHIDIAYLVNEATIEYVQDLRKLNASQVDSSQSTNRAE</sequence>
<proteinExistence type="predicted"/>
<keyword evidence="1" id="KW-0472">Membrane</keyword>
<protein>
    <submittedName>
        <fullName evidence="2">Uncharacterized protein</fullName>
    </submittedName>
</protein>
<evidence type="ECO:0000313" key="3">
    <source>
        <dbReference type="Proteomes" id="UP001628078"/>
    </source>
</evidence>
<evidence type="ECO:0000256" key="1">
    <source>
        <dbReference type="SAM" id="Phobius"/>
    </source>
</evidence>
<dbReference type="Proteomes" id="UP001628078">
    <property type="component" value="Unassembled WGS sequence"/>
</dbReference>
<comment type="caution">
    <text evidence="2">The sequence shown here is derived from an EMBL/GenBank/DDBJ whole genome shotgun (WGS) entry which is preliminary data.</text>
</comment>
<reference evidence="2 3" key="1">
    <citation type="submission" date="2022-03" db="EMBL/GenBank/DDBJ databases">
        <title>Draft genome sequence of Furfurilactobacillus curtus JCM 31185.</title>
        <authorList>
            <person name="Suzuki S."/>
            <person name="Endo A."/>
            <person name="Kajikawa A."/>
        </authorList>
    </citation>
    <scope>NUCLEOTIDE SEQUENCE [LARGE SCALE GENOMIC DNA]</scope>
    <source>
        <strain evidence="2 3">JCM 31185</strain>
    </source>
</reference>